<dbReference type="InterPro" id="IPR001214">
    <property type="entry name" value="SET_dom"/>
</dbReference>
<evidence type="ECO:0000256" key="6">
    <source>
        <dbReference type="SAM" id="MobiDB-lite"/>
    </source>
</evidence>
<feature type="repeat" description="ANK" evidence="5">
    <location>
        <begin position="683"/>
        <end position="715"/>
    </location>
</feature>
<dbReference type="VEuPathDB" id="VectorBase:LLOJ002505"/>
<dbReference type="GO" id="GO:0032259">
    <property type="term" value="P:methylation"/>
    <property type="evidence" value="ECO:0007669"/>
    <property type="project" value="UniProtKB-KW"/>
</dbReference>
<dbReference type="Pfam" id="PF00856">
    <property type="entry name" value="SET"/>
    <property type="match status" value="1"/>
</dbReference>
<dbReference type="Gene3D" id="1.25.40.20">
    <property type="entry name" value="Ankyrin repeat-containing domain"/>
    <property type="match status" value="2"/>
</dbReference>
<evidence type="ECO:0000256" key="3">
    <source>
        <dbReference type="ARBA" id="ARBA00022603"/>
    </source>
</evidence>
<evidence type="ECO:0000313" key="10">
    <source>
        <dbReference type="Proteomes" id="UP000092461"/>
    </source>
</evidence>
<evidence type="ECO:0000259" key="8">
    <source>
        <dbReference type="PROSITE" id="PS50867"/>
    </source>
</evidence>
<name>A0A1B0CDT5_LUTLO</name>
<dbReference type="GO" id="GO:0008270">
    <property type="term" value="F:zinc ion binding"/>
    <property type="evidence" value="ECO:0007669"/>
    <property type="project" value="InterPro"/>
</dbReference>
<dbReference type="SMART" id="SM00317">
    <property type="entry name" value="SET"/>
    <property type="match status" value="1"/>
</dbReference>
<feature type="region of interest" description="Disordered" evidence="6">
    <location>
        <begin position="92"/>
        <end position="116"/>
    </location>
</feature>
<dbReference type="SUPFAM" id="SSF48403">
    <property type="entry name" value="Ankyrin repeat"/>
    <property type="match status" value="1"/>
</dbReference>
<keyword evidence="5" id="KW-0040">ANK repeat</keyword>
<reference evidence="9" key="1">
    <citation type="submission" date="2020-05" db="UniProtKB">
        <authorList>
            <consortium name="EnsemblMetazoa"/>
        </authorList>
    </citation>
    <scope>IDENTIFICATION</scope>
    <source>
        <strain evidence="9">Jacobina</strain>
    </source>
</reference>
<dbReference type="InterPro" id="IPR007728">
    <property type="entry name" value="Pre-SET_dom"/>
</dbReference>
<feature type="repeat" description="ANK" evidence="5">
    <location>
        <begin position="607"/>
        <end position="630"/>
    </location>
</feature>
<organism evidence="9 10">
    <name type="scientific">Lutzomyia longipalpis</name>
    <name type="common">Sand fly</name>
    <dbReference type="NCBI Taxonomy" id="7200"/>
    <lineage>
        <taxon>Eukaryota</taxon>
        <taxon>Metazoa</taxon>
        <taxon>Ecdysozoa</taxon>
        <taxon>Arthropoda</taxon>
        <taxon>Hexapoda</taxon>
        <taxon>Insecta</taxon>
        <taxon>Pterygota</taxon>
        <taxon>Neoptera</taxon>
        <taxon>Endopterygota</taxon>
        <taxon>Diptera</taxon>
        <taxon>Nematocera</taxon>
        <taxon>Psychodoidea</taxon>
        <taxon>Psychodidae</taxon>
        <taxon>Lutzomyia</taxon>
        <taxon>Lutzomyia</taxon>
    </lineage>
</organism>
<dbReference type="GO" id="GO:0046974">
    <property type="term" value="F:histone H3K9 methyltransferase activity"/>
    <property type="evidence" value="ECO:0007669"/>
    <property type="project" value="TreeGrafter"/>
</dbReference>
<dbReference type="PROSITE" id="PS50297">
    <property type="entry name" value="ANK_REP_REGION"/>
    <property type="match status" value="3"/>
</dbReference>
<dbReference type="PROSITE" id="PS50280">
    <property type="entry name" value="SET"/>
    <property type="match status" value="1"/>
</dbReference>
<dbReference type="AlphaFoldDB" id="A0A1B0CDT5"/>
<feature type="region of interest" description="Disordered" evidence="6">
    <location>
        <begin position="41"/>
        <end position="62"/>
    </location>
</feature>
<dbReference type="PROSITE" id="PS50088">
    <property type="entry name" value="ANK_REPEAT"/>
    <property type="match status" value="3"/>
</dbReference>
<feature type="region of interest" description="Disordered" evidence="6">
    <location>
        <begin position="150"/>
        <end position="209"/>
    </location>
</feature>
<evidence type="ECO:0000256" key="2">
    <source>
        <dbReference type="ARBA" id="ARBA00022454"/>
    </source>
</evidence>
<dbReference type="Pfam" id="PF21533">
    <property type="entry name" value="EHMT1-2_CRR"/>
    <property type="match status" value="1"/>
</dbReference>
<feature type="compositionally biased region" description="Basic and acidic residues" evidence="6">
    <location>
        <begin position="152"/>
        <end position="171"/>
    </location>
</feature>
<evidence type="ECO:0000259" key="7">
    <source>
        <dbReference type="PROSITE" id="PS50280"/>
    </source>
</evidence>
<feature type="compositionally biased region" description="Polar residues" evidence="6">
    <location>
        <begin position="184"/>
        <end position="200"/>
    </location>
</feature>
<dbReference type="Pfam" id="PF12796">
    <property type="entry name" value="Ank_2"/>
    <property type="match status" value="2"/>
</dbReference>
<keyword evidence="10" id="KW-1185">Reference proteome</keyword>
<dbReference type="SUPFAM" id="SSF82199">
    <property type="entry name" value="SET domain"/>
    <property type="match status" value="1"/>
</dbReference>
<comment type="subcellular location">
    <subcellularLocation>
        <location evidence="1">Chromosome</location>
    </subcellularLocation>
</comment>
<keyword evidence="2" id="KW-0158">Chromosome</keyword>
<dbReference type="InterPro" id="IPR047762">
    <property type="entry name" value="EHMT_CRR"/>
</dbReference>
<sequence>MAEFIDSLLNEMSSTFNYQTDDVKIDLNRDRTLKWRSLHHNQYASTKKKSSRVGRNEEGSPYQSVKVFRNPLSNSTTGLKKLRRAARMKLSRLERNLRRKAQAEESPVEEKPKPPIAETTNIHVNYIAGDCALNLIDMKPENVQIFQGASVKVERRTSRRSTEKPSVESPKKSTPKKMKKAQENPESSQEVSRTEGTLLSQRPPRRVKPTEKILANKRLRRGIQIHNTKVKVTEALWRERENLATAPISTCEGDTTAEKPQDVVQEAEMSRKTQHLQQLGLTTITQVADAETERMDPEEKIAPPETPAGTMLCLCQEETRFFPHAQGEALFCNAVDQFETEFVGCCNQVDESTCIRRPSTRACFMVLCDSHRKRLLSHNCCSGCGVFCTRGQVLLCPRNHFFHRDCVLDEGKRGEMVMCLHCGDLTETAEVRIELKCDNRIVFYPSQKTFLRCTKTPAVLFSADGQISGETPTEGGRTIPQHIMNTLIRASQQAPAGSPQDGLSPKNLQAAIKNDDIDRVAEYIVKGFDFTAPCQEFGYGSCLHYVSYFGTVEVLQLILCRFAAPEFIDMLDKEFQTALMCAVSGSKIDILLLLLQYGAKVTQKGPDGMTALHLAAKTGNFRATKILLEHYKKKVDRGKFMEFLNDVDHGNWTALVWAAELGHVNIESYLIGLGADVTICDFENNTALHWAAQSNKIAAIVPLLHTNANLNHQNVNGDTPLHIACRQLNTQMCLMLLANGSDVHVKNFTEETAIACIPDAKSQCARIMQFNMQMQRNAIPVVQELCSDISNGREAVPIAMVKITRRNPQRRTEDTEWEVPMPAFKYITKPVMVEELIQMDIRLARMEMCDCRDNCATSLCKCIRKSSQNCYTLEGRLCDDFSFTEPSIIFECNDVCGCNRLVCKNRIVQNGIKVPMEVFSVGDKKEWGVRCLKEIPKGTFIAEYIGEMLSNADADRRPDDSYFFGFDLSEYCIDANFFGNVSRFFNHSCNPNMVPIRVYFEHHDLRFPKIAFFSTRDIAAKDELTFDYGKNFWKVKQRYFNCNCNTPECRYRTKLPSPDLDQLDTD</sequence>
<dbReference type="PANTHER" id="PTHR46307">
    <property type="entry name" value="G9A, ISOFORM B"/>
    <property type="match status" value="1"/>
</dbReference>
<dbReference type="SMART" id="SM00468">
    <property type="entry name" value="PreSET"/>
    <property type="match status" value="1"/>
</dbReference>
<dbReference type="InterPro" id="IPR046341">
    <property type="entry name" value="SET_dom_sf"/>
</dbReference>
<evidence type="ECO:0000256" key="5">
    <source>
        <dbReference type="PROSITE-ProRule" id="PRU00023"/>
    </source>
</evidence>
<feature type="domain" description="SET" evidence="7">
    <location>
        <begin position="914"/>
        <end position="1029"/>
    </location>
</feature>
<evidence type="ECO:0000313" key="9">
    <source>
        <dbReference type="EnsemblMetazoa" id="LLOJ002505-PA"/>
    </source>
</evidence>
<dbReference type="SMART" id="SM00248">
    <property type="entry name" value="ANK"/>
    <property type="match status" value="6"/>
</dbReference>
<dbReference type="CDD" id="cd20905">
    <property type="entry name" value="EHMT_ZBD"/>
    <property type="match status" value="1"/>
</dbReference>
<accession>A0A1B0CDT5</accession>
<dbReference type="Pfam" id="PF00023">
    <property type="entry name" value="Ank"/>
    <property type="match status" value="1"/>
</dbReference>
<dbReference type="InterPro" id="IPR002110">
    <property type="entry name" value="Ankyrin_rpt"/>
</dbReference>
<dbReference type="InterPro" id="IPR036770">
    <property type="entry name" value="Ankyrin_rpt-contain_sf"/>
</dbReference>
<dbReference type="GO" id="GO:0000122">
    <property type="term" value="P:negative regulation of transcription by RNA polymerase II"/>
    <property type="evidence" value="ECO:0007669"/>
    <property type="project" value="TreeGrafter"/>
</dbReference>
<dbReference type="EnsemblMetazoa" id="LLOJ002505-RA">
    <property type="protein sequence ID" value="LLOJ002505-PA"/>
    <property type="gene ID" value="LLOJ002505"/>
</dbReference>
<dbReference type="PANTHER" id="PTHR46307:SF4">
    <property type="entry name" value="G9A, ISOFORM B"/>
    <property type="match status" value="1"/>
</dbReference>
<protein>
    <submittedName>
        <fullName evidence="9">Uncharacterized protein</fullName>
    </submittedName>
</protein>
<dbReference type="EMBL" id="AJWK01008213">
    <property type="status" value="NOT_ANNOTATED_CDS"/>
    <property type="molecule type" value="Genomic_DNA"/>
</dbReference>
<keyword evidence="3" id="KW-0808">Transferase</keyword>
<evidence type="ECO:0000256" key="4">
    <source>
        <dbReference type="ARBA" id="ARBA00022691"/>
    </source>
</evidence>
<evidence type="ECO:0000256" key="1">
    <source>
        <dbReference type="ARBA" id="ARBA00004286"/>
    </source>
</evidence>
<dbReference type="InterPro" id="IPR043550">
    <property type="entry name" value="EHMT1/EHMT2"/>
</dbReference>
<feature type="domain" description="Pre-SET" evidence="8">
    <location>
        <begin position="847"/>
        <end position="911"/>
    </location>
</feature>
<dbReference type="Gene3D" id="2.170.270.10">
    <property type="entry name" value="SET domain"/>
    <property type="match status" value="1"/>
</dbReference>
<keyword evidence="4" id="KW-0949">S-adenosyl-L-methionine</keyword>
<dbReference type="GO" id="GO:0005634">
    <property type="term" value="C:nucleus"/>
    <property type="evidence" value="ECO:0007669"/>
    <property type="project" value="InterPro"/>
</dbReference>
<dbReference type="PROSITE" id="PS50867">
    <property type="entry name" value="PRE_SET"/>
    <property type="match status" value="1"/>
</dbReference>
<dbReference type="VEuPathDB" id="VectorBase:LLONM1_007817"/>
<dbReference type="Proteomes" id="UP000092461">
    <property type="component" value="Unassembled WGS sequence"/>
</dbReference>
<feature type="repeat" description="ANK" evidence="5">
    <location>
        <begin position="716"/>
        <end position="748"/>
    </location>
</feature>
<dbReference type="GO" id="GO:0002039">
    <property type="term" value="F:p53 binding"/>
    <property type="evidence" value="ECO:0007669"/>
    <property type="project" value="InterPro"/>
</dbReference>
<proteinExistence type="predicted"/>
<keyword evidence="3" id="KW-0489">Methyltransferase</keyword>
<dbReference type="GO" id="GO:0000785">
    <property type="term" value="C:chromatin"/>
    <property type="evidence" value="ECO:0007669"/>
    <property type="project" value="TreeGrafter"/>
</dbReference>
<dbReference type="Pfam" id="PF05033">
    <property type="entry name" value="Pre-SET"/>
    <property type="match status" value="1"/>
</dbReference>